<evidence type="ECO:0000256" key="2">
    <source>
        <dbReference type="ARBA" id="ARBA00022679"/>
    </source>
</evidence>
<evidence type="ECO:0000256" key="1">
    <source>
        <dbReference type="ARBA" id="ARBA00005531"/>
    </source>
</evidence>
<sequence length="352" mass="38599">MTQAYIHRIATAAPEHEVHGAFVAFAGKLLQDDRARSLFHRMAAKAEIDRRYSVLQVVPPFADDAVNAHEFYQLNGFPGTEERMRVYERWAPRLLYKALDRLKLTPAERGRIRHVIVTSCTGHYAPGLDFAIIDYLGLSREVSRTMVGFMGCYAAINGLRQAQHIVRSAPDESVLLVNLELCTLHLQESQDLAEVLSFLIFGDGCAVSLISGEPGGLAIDAFRTVMVEGTRDLITWRIGDGGFLMHLSGQVPGEIEKWLRQAGGELANNGTSLWAIHPGGNSVLDAVERGLDLPDKSLAASRNVLRSYGNMSSATVMFVLEELMRSAQAGEKGLAMSFGPGLTAETMEFHAV</sequence>
<dbReference type="SUPFAM" id="SSF53901">
    <property type="entry name" value="Thiolase-like"/>
    <property type="match status" value="1"/>
</dbReference>
<dbReference type="PIRSF" id="PIRSF000451">
    <property type="entry name" value="PKS_III"/>
    <property type="match status" value="1"/>
</dbReference>
<comment type="similarity">
    <text evidence="1">Belongs to the thiolase-like superfamily. Chalcone/stilbene synthases family.</text>
</comment>
<dbReference type="InterPro" id="IPR012328">
    <property type="entry name" value="Chalcone/stilbene_synt_C"/>
</dbReference>
<organism evidence="6 7">
    <name type="scientific">Terriglobus albidus</name>
    <dbReference type="NCBI Taxonomy" id="1592106"/>
    <lineage>
        <taxon>Bacteria</taxon>
        <taxon>Pseudomonadati</taxon>
        <taxon>Acidobacteriota</taxon>
        <taxon>Terriglobia</taxon>
        <taxon>Terriglobales</taxon>
        <taxon>Acidobacteriaceae</taxon>
        <taxon>Terriglobus</taxon>
    </lineage>
</organism>
<dbReference type="Gene3D" id="3.40.47.10">
    <property type="match status" value="2"/>
</dbReference>
<dbReference type="KEGG" id="talb:FTW19_23060"/>
<dbReference type="PANTHER" id="PTHR11877">
    <property type="entry name" value="HYDROXYMETHYLGLUTARYL-COA SYNTHASE"/>
    <property type="match status" value="1"/>
</dbReference>
<dbReference type="Proteomes" id="UP000321820">
    <property type="component" value="Chromosome"/>
</dbReference>
<dbReference type="GO" id="GO:0016747">
    <property type="term" value="F:acyltransferase activity, transferring groups other than amino-acyl groups"/>
    <property type="evidence" value="ECO:0007669"/>
    <property type="project" value="InterPro"/>
</dbReference>
<dbReference type="CDD" id="cd00831">
    <property type="entry name" value="CHS_like"/>
    <property type="match status" value="1"/>
</dbReference>
<keyword evidence="7" id="KW-1185">Reference proteome</keyword>
<evidence type="ECO:0000259" key="5">
    <source>
        <dbReference type="Pfam" id="PF02797"/>
    </source>
</evidence>
<accession>A0A5B9EHJ0</accession>
<reference evidence="6 7" key="1">
    <citation type="submission" date="2019-08" db="EMBL/GenBank/DDBJ databases">
        <title>Complete genome sequence of Terriglobus albidus strain ORNL.</title>
        <authorList>
            <person name="Podar M."/>
        </authorList>
    </citation>
    <scope>NUCLEOTIDE SEQUENCE [LARGE SCALE GENOMIC DNA]</scope>
    <source>
        <strain evidence="6 7">ORNL</strain>
    </source>
</reference>
<feature type="domain" description="Chalcone/stilbene synthase C-terminal" evidence="5">
    <location>
        <begin position="226"/>
        <end position="352"/>
    </location>
</feature>
<dbReference type="GO" id="GO:0030639">
    <property type="term" value="P:polyketide biosynthetic process"/>
    <property type="evidence" value="ECO:0007669"/>
    <property type="project" value="TreeGrafter"/>
</dbReference>
<keyword evidence="2" id="KW-0808">Transferase</keyword>
<dbReference type="Pfam" id="PF02797">
    <property type="entry name" value="Chal_sti_synt_C"/>
    <property type="match status" value="1"/>
</dbReference>
<evidence type="ECO:0000256" key="3">
    <source>
        <dbReference type="PIRSR" id="PIRSR000451-1"/>
    </source>
</evidence>
<evidence type="ECO:0000313" key="6">
    <source>
        <dbReference type="EMBL" id="QEE30615.1"/>
    </source>
</evidence>
<protein>
    <submittedName>
        <fullName evidence="6">Type III polyketide synthase</fullName>
    </submittedName>
</protein>
<dbReference type="Pfam" id="PF00195">
    <property type="entry name" value="Chal_sti_synt_N"/>
    <property type="match status" value="1"/>
</dbReference>
<dbReference type="EMBL" id="CP042806">
    <property type="protein sequence ID" value="QEE30615.1"/>
    <property type="molecule type" value="Genomic_DNA"/>
</dbReference>
<dbReference type="PANTHER" id="PTHR11877:SF46">
    <property type="entry name" value="TYPE III POLYKETIDE SYNTHASE A"/>
    <property type="match status" value="1"/>
</dbReference>
<proteinExistence type="inferred from homology"/>
<dbReference type="InterPro" id="IPR016039">
    <property type="entry name" value="Thiolase-like"/>
</dbReference>
<gene>
    <name evidence="6" type="ORF">FTW19_23060</name>
</gene>
<dbReference type="RefSeq" id="WP_147649926.1">
    <property type="nucleotide sequence ID" value="NZ_CP042806.1"/>
</dbReference>
<feature type="active site" description="Acyl-thioester intermediate" evidence="3">
    <location>
        <position position="152"/>
    </location>
</feature>
<feature type="domain" description="Chalcone/stilbene synthase N-terminal" evidence="4">
    <location>
        <begin position="33"/>
        <end position="214"/>
    </location>
</feature>
<dbReference type="InterPro" id="IPR001099">
    <property type="entry name" value="Chalcone/stilbene_synt_N"/>
</dbReference>
<evidence type="ECO:0000259" key="4">
    <source>
        <dbReference type="Pfam" id="PF00195"/>
    </source>
</evidence>
<dbReference type="AlphaFoldDB" id="A0A5B9EHJ0"/>
<dbReference type="OrthoDB" id="9786288at2"/>
<name>A0A5B9EHJ0_9BACT</name>
<dbReference type="InterPro" id="IPR011141">
    <property type="entry name" value="Polyketide_synthase_type-III"/>
</dbReference>
<evidence type="ECO:0000313" key="7">
    <source>
        <dbReference type="Proteomes" id="UP000321820"/>
    </source>
</evidence>